<dbReference type="OrthoDB" id="279935at2"/>
<organism evidence="1 2">
    <name type="scientific">Rubripirellula lacrimiformis</name>
    <dbReference type="NCBI Taxonomy" id="1930273"/>
    <lineage>
        <taxon>Bacteria</taxon>
        <taxon>Pseudomonadati</taxon>
        <taxon>Planctomycetota</taxon>
        <taxon>Planctomycetia</taxon>
        <taxon>Pirellulales</taxon>
        <taxon>Pirellulaceae</taxon>
        <taxon>Rubripirellula</taxon>
    </lineage>
</organism>
<accession>A0A517NHG6</accession>
<evidence type="ECO:0000313" key="1">
    <source>
        <dbReference type="EMBL" id="QDT06577.1"/>
    </source>
</evidence>
<gene>
    <name evidence="1" type="ORF">K227x_49880</name>
</gene>
<name>A0A517NHG6_9BACT</name>
<evidence type="ECO:0000313" key="2">
    <source>
        <dbReference type="Proteomes" id="UP000318538"/>
    </source>
</evidence>
<protein>
    <submittedName>
        <fullName evidence="1">Uncharacterized protein</fullName>
    </submittedName>
</protein>
<dbReference type="KEGG" id="rlc:K227x_49880"/>
<proteinExistence type="predicted"/>
<reference evidence="1 2" key="1">
    <citation type="submission" date="2019-02" db="EMBL/GenBank/DDBJ databases">
        <title>Deep-cultivation of Planctomycetes and their phenomic and genomic characterization uncovers novel biology.</title>
        <authorList>
            <person name="Wiegand S."/>
            <person name="Jogler M."/>
            <person name="Boedeker C."/>
            <person name="Pinto D."/>
            <person name="Vollmers J."/>
            <person name="Rivas-Marin E."/>
            <person name="Kohn T."/>
            <person name="Peeters S.H."/>
            <person name="Heuer A."/>
            <person name="Rast P."/>
            <person name="Oberbeckmann S."/>
            <person name="Bunk B."/>
            <person name="Jeske O."/>
            <person name="Meyerdierks A."/>
            <person name="Storesund J.E."/>
            <person name="Kallscheuer N."/>
            <person name="Luecker S."/>
            <person name="Lage O.M."/>
            <person name="Pohl T."/>
            <person name="Merkel B.J."/>
            <person name="Hornburger P."/>
            <person name="Mueller R.-W."/>
            <person name="Bruemmer F."/>
            <person name="Labrenz M."/>
            <person name="Spormann A.M."/>
            <person name="Op den Camp H."/>
            <person name="Overmann J."/>
            <person name="Amann R."/>
            <person name="Jetten M.S.M."/>
            <person name="Mascher T."/>
            <person name="Medema M.H."/>
            <person name="Devos D.P."/>
            <person name="Kaster A.-K."/>
            <person name="Ovreas L."/>
            <person name="Rohde M."/>
            <person name="Galperin M.Y."/>
            <person name="Jogler C."/>
        </authorList>
    </citation>
    <scope>NUCLEOTIDE SEQUENCE [LARGE SCALE GENOMIC DNA]</scope>
    <source>
        <strain evidence="1 2">K22_7</strain>
    </source>
</reference>
<dbReference type="RefSeq" id="WP_145173376.1">
    <property type="nucleotide sequence ID" value="NZ_CP036525.1"/>
</dbReference>
<dbReference type="AlphaFoldDB" id="A0A517NHG6"/>
<keyword evidence="2" id="KW-1185">Reference proteome</keyword>
<dbReference type="EMBL" id="CP036525">
    <property type="protein sequence ID" value="QDT06577.1"/>
    <property type="molecule type" value="Genomic_DNA"/>
</dbReference>
<dbReference type="Proteomes" id="UP000318538">
    <property type="component" value="Chromosome"/>
</dbReference>
<sequence>MAKFYVQCGPVQGILIADTPRQAALAAIDKSLQQHLWIYDDEGLDQQDCRNHLMIEALLHLDPIIQISEKGFDRSDALQIGTPEAIDAWHRLMVGMNQLFIAAGLAPRSMAAVAGAPAPTQPPRRKSPR</sequence>